<keyword evidence="2" id="KW-0472">Membrane</keyword>
<evidence type="ECO:0000256" key="2">
    <source>
        <dbReference type="SAM" id="Phobius"/>
    </source>
</evidence>
<keyword evidence="4" id="KW-1185">Reference proteome</keyword>
<feature type="non-terminal residue" evidence="3">
    <location>
        <position position="1"/>
    </location>
</feature>
<accession>A0A3S1A3G5</accession>
<dbReference type="Proteomes" id="UP000271974">
    <property type="component" value="Unassembled WGS sequence"/>
</dbReference>
<keyword evidence="2" id="KW-1133">Transmembrane helix</keyword>
<protein>
    <recommendedName>
        <fullName evidence="5">EF-hand domain-containing protein</fullName>
    </recommendedName>
</protein>
<dbReference type="OrthoDB" id="6159241at2759"/>
<evidence type="ECO:0008006" key="5">
    <source>
        <dbReference type="Google" id="ProtNLM"/>
    </source>
</evidence>
<evidence type="ECO:0000313" key="3">
    <source>
        <dbReference type="EMBL" id="RUS89659.1"/>
    </source>
</evidence>
<dbReference type="AlphaFoldDB" id="A0A3S1A3G5"/>
<organism evidence="3 4">
    <name type="scientific">Elysia chlorotica</name>
    <name type="common">Eastern emerald elysia</name>
    <name type="synonym">Sea slug</name>
    <dbReference type="NCBI Taxonomy" id="188477"/>
    <lineage>
        <taxon>Eukaryota</taxon>
        <taxon>Metazoa</taxon>
        <taxon>Spiralia</taxon>
        <taxon>Lophotrochozoa</taxon>
        <taxon>Mollusca</taxon>
        <taxon>Gastropoda</taxon>
        <taxon>Heterobranchia</taxon>
        <taxon>Euthyneura</taxon>
        <taxon>Panpulmonata</taxon>
        <taxon>Sacoglossa</taxon>
        <taxon>Placobranchoidea</taxon>
        <taxon>Plakobranchidae</taxon>
        <taxon>Elysia</taxon>
    </lineage>
</organism>
<feature type="compositionally biased region" description="Polar residues" evidence="1">
    <location>
        <begin position="351"/>
        <end position="366"/>
    </location>
</feature>
<dbReference type="InterPro" id="IPR032675">
    <property type="entry name" value="LRR_dom_sf"/>
</dbReference>
<dbReference type="EMBL" id="RQTK01000050">
    <property type="protein sequence ID" value="RUS89659.1"/>
    <property type="molecule type" value="Genomic_DNA"/>
</dbReference>
<dbReference type="PANTHER" id="PTHR24114">
    <property type="entry name" value="LEUCINE RICH REPEAT FAMILY PROTEIN"/>
    <property type="match status" value="1"/>
</dbReference>
<feature type="region of interest" description="Disordered" evidence="1">
    <location>
        <begin position="322"/>
        <end position="379"/>
    </location>
</feature>
<keyword evidence="2" id="KW-0812">Transmembrane</keyword>
<feature type="transmembrane region" description="Helical" evidence="2">
    <location>
        <begin position="147"/>
        <end position="174"/>
    </location>
</feature>
<feature type="compositionally biased region" description="Basic and acidic residues" evidence="1">
    <location>
        <begin position="367"/>
        <end position="379"/>
    </location>
</feature>
<comment type="caution">
    <text evidence="3">The sequence shown here is derived from an EMBL/GenBank/DDBJ whole genome shotgun (WGS) entry which is preliminary data.</text>
</comment>
<proteinExistence type="predicted"/>
<sequence>ENECLKCVDLSWNNIRGGGAVAVCHSLIKNDVMEDLDLSWNGIAYEGSLALGSALKQNSTLKRLNLTNNRINWDCAPHLSPALAMNSTLECLSLYLSFFSLSLHLCSSVCFSVCFSSLFSLLVCLSLCLFVCLSLCRSISVSVSVTVCLSVCLSVCLTVCLSVLSVCLCLPLSLSVCLSLSRVRVPLDEEDIMLVAKRLQSNKHGFISYQELAANVRNRIREDRLEDRRHEIMIKKKKEERRRILQSDRPLNAPSYLPSLYNMYGNYEHNSAMTLGGASRTMSRASDHLFSPSVIGSFSRRGSVFSLLPRIASGEVRFRKIGGAGGKKSASASGSPVTNVMGQHLPLGQQLHASSHYSPAVSQRSSAKGEIRGTARKDSISSTGNDFLLTASAQIEGENSRLPSIRKTRWRQTAQDLLALKARKLI</sequence>
<dbReference type="STRING" id="188477.A0A3S1A3G5"/>
<dbReference type="SUPFAM" id="SSF52047">
    <property type="entry name" value="RNI-like"/>
    <property type="match status" value="1"/>
</dbReference>
<dbReference type="SMART" id="SM00368">
    <property type="entry name" value="LRR_RI"/>
    <property type="match status" value="3"/>
</dbReference>
<dbReference type="Pfam" id="PF13516">
    <property type="entry name" value="LRR_6"/>
    <property type="match status" value="3"/>
</dbReference>
<name>A0A3S1A3G5_ELYCH</name>
<reference evidence="3 4" key="1">
    <citation type="submission" date="2019-01" db="EMBL/GenBank/DDBJ databases">
        <title>A draft genome assembly of the solar-powered sea slug Elysia chlorotica.</title>
        <authorList>
            <person name="Cai H."/>
            <person name="Li Q."/>
            <person name="Fang X."/>
            <person name="Li J."/>
            <person name="Curtis N.E."/>
            <person name="Altenburger A."/>
            <person name="Shibata T."/>
            <person name="Feng M."/>
            <person name="Maeda T."/>
            <person name="Schwartz J.A."/>
            <person name="Shigenobu S."/>
            <person name="Lundholm N."/>
            <person name="Nishiyama T."/>
            <person name="Yang H."/>
            <person name="Hasebe M."/>
            <person name="Li S."/>
            <person name="Pierce S.K."/>
            <person name="Wang J."/>
        </authorList>
    </citation>
    <scope>NUCLEOTIDE SEQUENCE [LARGE SCALE GENOMIC DNA]</scope>
    <source>
        <strain evidence="3">EC2010</strain>
        <tissue evidence="3">Whole organism of an adult</tissue>
    </source>
</reference>
<feature type="transmembrane region" description="Helical" evidence="2">
    <location>
        <begin position="115"/>
        <end position="135"/>
    </location>
</feature>
<evidence type="ECO:0000256" key="1">
    <source>
        <dbReference type="SAM" id="MobiDB-lite"/>
    </source>
</evidence>
<dbReference type="InterPro" id="IPR052394">
    <property type="entry name" value="LRR-containing"/>
</dbReference>
<dbReference type="Gene3D" id="3.80.10.10">
    <property type="entry name" value="Ribonuclease Inhibitor"/>
    <property type="match status" value="1"/>
</dbReference>
<gene>
    <name evidence="3" type="ORF">EGW08_002580</name>
</gene>
<evidence type="ECO:0000313" key="4">
    <source>
        <dbReference type="Proteomes" id="UP000271974"/>
    </source>
</evidence>
<dbReference type="InterPro" id="IPR001611">
    <property type="entry name" value="Leu-rich_rpt"/>
</dbReference>
<dbReference type="PANTHER" id="PTHR24114:SF2">
    <property type="entry name" value="F-BOX DOMAIN-CONTAINING PROTEIN-RELATED"/>
    <property type="match status" value="1"/>
</dbReference>